<comment type="caution">
    <text evidence="1">The sequence shown here is derived from an EMBL/GenBank/DDBJ whole genome shotgun (WGS) entry which is preliminary data.</text>
</comment>
<proteinExistence type="predicted"/>
<dbReference type="RefSeq" id="WP_078115155.1">
    <property type="nucleotide sequence ID" value="NZ_JAQCRM010000075.1"/>
</dbReference>
<dbReference type="EMBL" id="MWMH01000002">
    <property type="protein sequence ID" value="OOP74355.1"/>
    <property type="molecule type" value="Genomic_DNA"/>
</dbReference>
<protein>
    <submittedName>
        <fullName evidence="1">Uncharacterized protein</fullName>
    </submittedName>
</protein>
<evidence type="ECO:0000313" key="2">
    <source>
        <dbReference type="Proteomes" id="UP000190959"/>
    </source>
</evidence>
<evidence type="ECO:0000313" key="1">
    <source>
        <dbReference type="EMBL" id="OOP74355.1"/>
    </source>
</evidence>
<sequence length="132" mass="15333">MDNKFTDEILNEYKLGKIRLEETFEYGKGYIKIDGIEIAEFNRLEINIRPIIRKVPLVNAAGEDKVVIGYEPIYARLNISKKYSRYNEIKSYSQLQIEVIDGIFISECNIKNIEDDNNIILQNISIENIAID</sequence>
<gene>
    <name evidence="1" type="ORF">CBEIBR21_07660</name>
</gene>
<dbReference type="AlphaFoldDB" id="A0A1S9NA62"/>
<reference evidence="1 2" key="1">
    <citation type="submission" date="2017-02" db="EMBL/GenBank/DDBJ databases">
        <title>Genome sequence of Clostridium beijerinckii Br21.</title>
        <authorList>
            <person name="Fonseca B.C."/>
            <person name="Guazzaroni M.E."/>
            <person name="Riano-Pachon D.M."/>
            <person name="Reginatto V."/>
        </authorList>
    </citation>
    <scope>NUCLEOTIDE SEQUENCE [LARGE SCALE GENOMIC DNA]</scope>
    <source>
        <strain evidence="1 2">Br21</strain>
    </source>
</reference>
<accession>A0A1S9NA62</accession>
<dbReference type="Proteomes" id="UP000190959">
    <property type="component" value="Unassembled WGS sequence"/>
</dbReference>
<name>A0A1S9NA62_CLOBE</name>
<organism evidence="1 2">
    <name type="scientific">Clostridium beijerinckii</name>
    <name type="common">Clostridium MP</name>
    <dbReference type="NCBI Taxonomy" id="1520"/>
    <lineage>
        <taxon>Bacteria</taxon>
        <taxon>Bacillati</taxon>
        <taxon>Bacillota</taxon>
        <taxon>Clostridia</taxon>
        <taxon>Eubacteriales</taxon>
        <taxon>Clostridiaceae</taxon>
        <taxon>Clostridium</taxon>
    </lineage>
</organism>